<protein>
    <submittedName>
        <fullName evidence="1">Uncharacterized protein</fullName>
    </submittedName>
</protein>
<keyword evidence="2" id="KW-1185">Reference proteome</keyword>
<reference evidence="1 2" key="1">
    <citation type="submission" date="2016-10" db="EMBL/GenBank/DDBJ databases">
        <title>The genome sequence of Colletotrichum fioriniae PJ7.</title>
        <authorList>
            <person name="Baroncelli R."/>
        </authorList>
    </citation>
    <scope>NUCLEOTIDE SEQUENCE [LARGE SCALE GENOMIC DNA]</scope>
    <source>
        <strain evidence="1">Col 31</strain>
    </source>
</reference>
<sequence length="79" mass="9227">MQRRLKLPRPVMQRPGGLVLAAFRANSILKEAKYETLDKFCAVDLTAARKNPRQFSFPKPWLHFKMGIELTRVSPWRCI</sequence>
<dbReference type="Proteomes" id="UP001239795">
    <property type="component" value="Unassembled WGS sequence"/>
</dbReference>
<accession>A0AAI9U6C0</accession>
<evidence type="ECO:0000313" key="2">
    <source>
        <dbReference type="Proteomes" id="UP001239795"/>
    </source>
</evidence>
<proteinExistence type="predicted"/>
<dbReference type="EMBL" id="MLGG01000046">
    <property type="protein sequence ID" value="KAK1451382.1"/>
    <property type="molecule type" value="Genomic_DNA"/>
</dbReference>
<dbReference type="AlphaFoldDB" id="A0AAI9U6C0"/>
<evidence type="ECO:0000313" key="1">
    <source>
        <dbReference type="EMBL" id="KAK1451382.1"/>
    </source>
</evidence>
<comment type="caution">
    <text evidence="1">The sequence shown here is derived from an EMBL/GenBank/DDBJ whole genome shotgun (WGS) entry which is preliminary data.</text>
</comment>
<gene>
    <name evidence="1" type="ORF">CMEL01_05956</name>
</gene>
<name>A0AAI9U6C0_9PEZI</name>
<organism evidence="1 2">
    <name type="scientific">Colletotrichum melonis</name>
    <dbReference type="NCBI Taxonomy" id="1209925"/>
    <lineage>
        <taxon>Eukaryota</taxon>
        <taxon>Fungi</taxon>
        <taxon>Dikarya</taxon>
        <taxon>Ascomycota</taxon>
        <taxon>Pezizomycotina</taxon>
        <taxon>Sordariomycetes</taxon>
        <taxon>Hypocreomycetidae</taxon>
        <taxon>Glomerellales</taxon>
        <taxon>Glomerellaceae</taxon>
        <taxon>Colletotrichum</taxon>
        <taxon>Colletotrichum acutatum species complex</taxon>
    </lineage>
</organism>